<feature type="domain" description="DUF5776" evidence="1">
    <location>
        <begin position="101"/>
        <end position="168"/>
    </location>
</feature>
<keyword evidence="3" id="KW-1185">Reference proteome</keyword>
<evidence type="ECO:0000259" key="1">
    <source>
        <dbReference type="Pfam" id="PF19087"/>
    </source>
</evidence>
<gene>
    <name evidence="2" type="ORF">FD25_GL001746</name>
</gene>
<dbReference type="PATRIC" id="fig|1423715.3.peg.1792"/>
<reference evidence="2 3" key="1">
    <citation type="journal article" date="2015" name="Genome Announc.">
        <title>Expanding the biotechnology potential of lactobacilli through comparative genomics of 213 strains and associated genera.</title>
        <authorList>
            <person name="Sun Z."/>
            <person name="Harris H.M."/>
            <person name="McCann A."/>
            <person name="Guo C."/>
            <person name="Argimon S."/>
            <person name="Zhang W."/>
            <person name="Yang X."/>
            <person name="Jeffery I.B."/>
            <person name="Cooney J.C."/>
            <person name="Kagawa T.F."/>
            <person name="Liu W."/>
            <person name="Song Y."/>
            <person name="Salvetti E."/>
            <person name="Wrobel A."/>
            <person name="Rasinkangas P."/>
            <person name="Parkhill J."/>
            <person name="Rea M.C."/>
            <person name="O'Sullivan O."/>
            <person name="Ritari J."/>
            <person name="Douillard F.P."/>
            <person name="Paul Ross R."/>
            <person name="Yang R."/>
            <person name="Briner A.E."/>
            <person name="Felis G.E."/>
            <person name="de Vos W.M."/>
            <person name="Barrangou R."/>
            <person name="Klaenhammer T.R."/>
            <person name="Caufield P.W."/>
            <person name="Cui Y."/>
            <person name="Zhang H."/>
            <person name="O'Toole P.W."/>
        </authorList>
    </citation>
    <scope>NUCLEOTIDE SEQUENCE [LARGE SCALE GENOMIC DNA]</scope>
    <source>
        <strain evidence="2 3">DSM 19394</strain>
    </source>
</reference>
<name>A0A0R1LL51_9LACO</name>
<sequence>MSESLEEGSALARPTHFKRFSVSAAKKLGLYRKPTFTKQNRLKFYAKQPRSRQPQFVVIGVAHSIHGVLRYHVRDVNRHSKTYGMTGYITARSNFLKRTYHTKVDRLKIVTVLNPRGIDSYRTAKLKGKVTHYKQGQQLKVKRIVKHNLTTRYQLTNGRYITTNKQFVYAGRLKYPKRMTVTYGANLYRDVNFHAKAGHHYTRSQTIRVFGWDYSNHGTLRYRVSGGYVTANHRYVDATQQHLLAGEHLL</sequence>
<evidence type="ECO:0000313" key="3">
    <source>
        <dbReference type="Proteomes" id="UP000051955"/>
    </source>
</evidence>
<evidence type="ECO:0000313" key="2">
    <source>
        <dbReference type="EMBL" id="KRK96668.1"/>
    </source>
</evidence>
<proteinExistence type="predicted"/>
<dbReference type="AlphaFoldDB" id="A0A0R1LL51"/>
<dbReference type="Proteomes" id="UP000051955">
    <property type="component" value="Unassembled WGS sequence"/>
</dbReference>
<protein>
    <recommendedName>
        <fullName evidence="1">DUF5776 domain-containing protein</fullName>
    </recommendedName>
</protein>
<organism evidence="2 3">
    <name type="scientific">Levilactobacillus acidifarinae DSM 19394 = JCM 15949</name>
    <dbReference type="NCBI Taxonomy" id="1423715"/>
    <lineage>
        <taxon>Bacteria</taxon>
        <taxon>Bacillati</taxon>
        <taxon>Bacillota</taxon>
        <taxon>Bacilli</taxon>
        <taxon>Lactobacillales</taxon>
        <taxon>Lactobacillaceae</taxon>
        <taxon>Levilactobacillus</taxon>
    </lineage>
</organism>
<dbReference type="EMBL" id="AZDV01000002">
    <property type="protein sequence ID" value="KRK96668.1"/>
    <property type="molecule type" value="Genomic_DNA"/>
</dbReference>
<feature type="domain" description="DUF5776" evidence="1">
    <location>
        <begin position="176"/>
        <end position="236"/>
    </location>
</feature>
<dbReference type="Pfam" id="PF19087">
    <property type="entry name" value="DUF5776"/>
    <property type="match status" value="2"/>
</dbReference>
<comment type="caution">
    <text evidence="2">The sequence shown here is derived from an EMBL/GenBank/DDBJ whole genome shotgun (WGS) entry which is preliminary data.</text>
</comment>
<dbReference type="STRING" id="1423715.FD25_GL001746"/>
<dbReference type="InterPro" id="IPR044081">
    <property type="entry name" value="DUF5776"/>
</dbReference>
<accession>A0A0R1LL51</accession>